<comment type="caution">
    <text evidence="4">The sequence shown here is derived from an EMBL/GenBank/DDBJ whole genome shotgun (WGS) entry which is preliminary data.</text>
</comment>
<dbReference type="PROSITE" id="PS00202">
    <property type="entry name" value="RUBREDOXIN"/>
    <property type="match status" value="1"/>
</dbReference>
<dbReference type="Pfam" id="PF00134">
    <property type="entry name" value="Cyclin_N"/>
    <property type="match status" value="1"/>
</dbReference>
<dbReference type="SUPFAM" id="SSF47954">
    <property type="entry name" value="Cyclin-like"/>
    <property type="match status" value="1"/>
</dbReference>
<evidence type="ECO:0000313" key="5">
    <source>
        <dbReference type="EMBL" id="KAL1262335.1"/>
    </source>
</evidence>
<gene>
    <name evidence="4" type="ORF">QQF64_007591</name>
    <name evidence="5" type="ORF">QQF64_007600</name>
</gene>
<dbReference type="InterPro" id="IPR018527">
    <property type="entry name" value="Rubredoxin_Fe_BS"/>
</dbReference>
<keyword evidence="2" id="KW-0195">Cyclin</keyword>
<dbReference type="InterPro" id="IPR006671">
    <property type="entry name" value="Cyclin_N"/>
</dbReference>
<organism evidence="4 6">
    <name type="scientific">Cirrhinus molitorella</name>
    <name type="common">mud carp</name>
    <dbReference type="NCBI Taxonomy" id="172907"/>
    <lineage>
        <taxon>Eukaryota</taxon>
        <taxon>Metazoa</taxon>
        <taxon>Chordata</taxon>
        <taxon>Craniata</taxon>
        <taxon>Vertebrata</taxon>
        <taxon>Euteleostomi</taxon>
        <taxon>Actinopterygii</taxon>
        <taxon>Neopterygii</taxon>
        <taxon>Teleostei</taxon>
        <taxon>Ostariophysi</taxon>
        <taxon>Cypriniformes</taxon>
        <taxon>Cyprinidae</taxon>
        <taxon>Labeoninae</taxon>
        <taxon>Labeonini</taxon>
        <taxon>Cirrhinus</taxon>
    </lineage>
</organism>
<dbReference type="InterPro" id="IPR007110">
    <property type="entry name" value="Ig-like_dom"/>
</dbReference>
<protein>
    <recommendedName>
        <fullName evidence="3">Ig-like domain-containing protein</fullName>
    </recommendedName>
</protein>
<reference evidence="4 6" key="1">
    <citation type="submission" date="2023-09" db="EMBL/GenBank/DDBJ databases">
        <authorList>
            <person name="Wang M."/>
        </authorList>
    </citation>
    <scope>NUCLEOTIDE SEQUENCE [LARGE SCALE GENOMIC DNA]</scope>
    <source>
        <strain evidence="4">GT-2023</strain>
        <tissue evidence="4">Liver</tissue>
    </source>
</reference>
<name>A0ABR3MB79_9TELE</name>
<dbReference type="SMART" id="SM00385">
    <property type="entry name" value="CYCLIN"/>
    <property type="match status" value="1"/>
</dbReference>
<keyword evidence="1" id="KW-0479">Metal-binding</keyword>
<evidence type="ECO:0000256" key="1">
    <source>
        <dbReference type="ARBA" id="ARBA00022723"/>
    </source>
</evidence>
<feature type="domain" description="Ig-like" evidence="3">
    <location>
        <begin position="290"/>
        <end position="367"/>
    </location>
</feature>
<dbReference type="InterPro" id="IPR036915">
    <property type="entry name" value="Cyclin-like_sf"/>
</dbReference>
<sequence>MPVERGLDKCAPLLLYYGTLAGCVLARPRIQRQIEADAADLHLANGWQCPLCGSERASVTLHSGDRQKMIDQVTGAGALPFAVQLKALLDQEARYQPKLSGLRVIESAQDNGLRMTVKLRDFQVRELLSLTRFFGFSSETFSLAVNLLDRFLAVMKIQPKHLACVGLCCFYIAVKTSEEEKSIPLASDLIRISQSRFTVHDMMRMEKIILEKLYWKVKAPTALHFLRFFHSHIQEQLDAESKRILNIERLEAQLKACHCSFTFTKIKPSLLALSLLALEVEDQHECEPVPALKAALDGLQESLTVKAGDLVCVRELVAKCLAEYATTKCLKPNGQRLRWMISGRTARQLKHSYYKIAHLPTIPEYAC</sequence>
<dbReference type="InterPro" id="IPR039361">
    <property type="entry name" value="Cyclin"/>
</dbReference>
<dbReference type="Proteomes" id="UP001558613">
    <property type="component" value="Unassembled WGS sequence"/>
</dbReference>
<dbReference type="EMBL" id="JAYMGO010000014">
    <property type="protein sequence ID" value="KAL1262326.1"/>
    <property type="molecule type" value="Genomic_DNA"/>
</dbReference>
<dbReference type="InterPro" id="IPR013763">
    <property type="entry name" value="Cyclin-like_dom"/>
</dbReference>
<dbReference type="EMBL" id="JAYMGO010000014">
    <property type="protein sequence ID" value="KAL1262335.1"/>
    <property type="molecule type" value="Genomic_DNA"/>
</dbReference>
<dbReference type="PROSITE" id="PS50835">
    <property type="entry name" value="IG_LIKE"/>
    <property type="match status" value="1"/>
</dbReference>
<dbReference type="CDD" id="cd20583">
    <property type="entry name" value="CYCLIN_CCNG1"/>
    <property type="match status" value="1"/>
</dbReference>
<keyword evidence="6" id="KW-1185">Reference proteome</keyword>
<proteinExistence type="inferred from homology"/>
<evidence type="ECO:0000256" key="2">
    <source>
        <dbReference type="RuleBase" id="RU000383"/>
    </source>
</evidence>
<evidence type="ECO:0000259" key="3">
    <source>
        <dbReference type="PROSITE" id="PS50835"/>
    </source>
</evidence>
<evidence type="ECO:0000313" key="4">
    <source>
        <dbReference type="EMBL" id="KAL1262326.1"/>
    </source>
</evidence>
<comment type="similarity">
    <text evidence="2">Belongs to the cyclin family.</text>
</comment>
<accession>A0ABR3MB79</accession>
<dbReference type="Gene3D" id="1.10.472.10">
    <property type="entry name" value="Cyclin-like"/>
    <property type="match status" value="2"/>
</dbReference>
<dbReference type="PROSITE" id="PS51257">
    <property type="entry name" value="PROKAR_LIPOPROTEIN"/>
    <property type="match status" value="1"/>
</dbReference>
<dbReference type="PANTHER" id="PTHR10177">
    <property type="entry name" value="CYCLINS"/>
    <property type="match status" value="1"/>
</dbReference>
<evidence type="ECO:0000313" key="6">
    <source>
        <dbReference type="Proteomes" id="UP001558613"/>
    </source>
</evidence>